<organism evidence="3 4">
    <name type="scientific">Prevotella dentalis (strain ATCC 49559 / DSM 3688 / JCM 13448 / NCTC 12043 / ES 2772)</name>
    <name type="common">Mitsuokella dentalis</name>
    <dbReference type="NCBI Taxonomy" id="908937"/>
    <lineage>
        <taxon>Bacteria</taxon>
        <taxon>Pseudomonadati</taxon>
        <taxon>Bacteroidota</taxon>
        <taxon>Bacteroidia</taxon>
        <taxon>Bacteroidales</taxon>
        <taxon>Prevotellaceae</taxon>
        <taxon>Prevotella</taxon>
    </lineage>
</organism>
<dbReference type="Proteomes" id="UP000007820">
    <property type="component" value="Unassembled WGS sequence"/>
</dbReference>
<evidence type="ECO:0008006" key="6">
    <source>
        <dbReference type="Google" id="ProtNLM"/>
    </source>
</evidence>
<evidence type="ECO:0000313" key="5">
    <source>
        <dbReference type="Proteomes" id="UP000010862"/>
    </source>
</evidence>
<dbReference type="SUPFAM" id="SSF48452">
    <property type="entry name" value="TPR-like"/>
    <property type="match status" value="1"/>
</dbReference>
<dbReference type="AlphaFoldDB" id="F9D210"/>
<dbReference type="eggNOG" id="ENOG5033R4V">
    <property type="taxonomic scope" value="Bacteria"/>
</dbReference>
<sequence>MKAKKILYLVIIALATTSCSDFFELDSDHVAFTNHKHINEPGDSIYSLTGILQKLQTLGDRTVLLGEVRGDLVTVTDAASSDLRQLATFSVSDDNAYNNPRDYHAVINNCNFYIAKADTSLKDSRGNSIFMREYAAVKAIRAWTYLQLALNYGRIPFVTVPVLTKDEAEKNYPMADIKTVCDYFISDLQPLANVERPGLGTIGSVDSRFLYFPINLLLGELNLWAGNYKEAALAYYRYIATANGGNSYYPVKAQYVHWNNSNWNMVISRGNYAGSFANETWTSDRDLITMIPGDSLILQGNYSQLRNIFNSTSANNGKVSLTPSAALQTLSEAQSNNVISTDKDHTTLYAPTKLDNNMSGDLRLQAVWSHYSNGRNGENNDYQYIWKFTTRNVHIYRRTMVYLRMAEALNRAGYPHFAYQILARGVNNQVINDEVLSHCTSEADSTFVRQFDFPSTSNSGYIVFDKNDMDANYNTIGIHSRGAGWACYDKNYQMPFDETLSGEALKQWQINKVEDMIVDEDALEGAFEGTRYYTLLRVALRRSDLGYLVNRIKARDGQGTSSISRDLLQPSNLFLHWNGKIGY</sequence>
<dbReference type="STRING" id="908937.Prede_1018"/>
<reference evidence="5" key="2">
    <citation type="submission" date="2012-02" db="EMBL/GenBank/DDBJ databases">
        <title>Complete sequence of chromosome 1 of Prevotella dentalis DSM 3688.</title>
        <authorList>
            <person name="Lucas S."/>
            <person name="Copeland A."/>
            <person name="Lapidus A."/>
            <person name="Glavina del Rio T."/>
            <person name="Dalin E."/>
            <person name="Tice H."/>
            <person name="Bruce D."/>
            <person name="Goodwin L."/>
            <person name="Pitluck S."/>
            <person name="Peters L."/>
            <person name="Mikhailova N."/>
            <person name="Chertkov O."/>
            <person name="Kyrpides N."/>
            <person name="Mavromatis K."/>
            <person name="Ivanova N."/>
            <person name="Brettin T."/>
            <person name="Detter J.C."/>
            <person name="Han C."/>
            <person name="Larimer F."/>
            <person name="Land M."/>
            <person name="Hauser L."/>
            <person name="Markowitz V."/>
            <person name="Cheng J.-F."/>
            <person name="Hugenholtz P."/>
            <person name="Woyke T."/>
            <person name="Wu D."/>
            <person name="Gronow S."/>
            <person name="Wellnitz S."/>
            <person name="Brambilla E."/>
            <person name="Klenk H.-P."/>
            <person name="Eisen J.A."/>
        </authorList>
    </citation>
    <scope>NUCLEOTIDE SEQUENCE [LARGE SCALE GENOMIC DNA]</scope>
    <source>
        <strain evidence="5">ATCC 49559 / DSM 3688 / JCM 13448 / NCTC 12043 / ES 2772</strain>
    </source>
</reference>
<evidence type="ECO:0000313" key="3">
    <source>
        <dbReference type="EMBL" id="EGQ15828.1"/>
    </source>
</evidence>
<evidence type="ECO:0000313" key="2">
    <source>
        <dbReference type="EMBL" id="AGB28355.1"/>
    </source>
</evidence>
<dbReference type="PATRIC" id="fig|908937.9.peg.1066"/>
<dbReference type="OrthoDB" id="1109873at2"/>
<dbReference type="Gene3D" id="1.25.40.390">
    <property type="match status" value="1"/>
</dbReference>
<evidence type="ECO:0000256" key="1">
    <source>
        <dbReference type="SAM" id="SignalP"/>
    </source>
</evidence>
<dbReference type="InterPro" id="IPR011990">
    <property type="entry name" value="TPR-like_helical_dom_sf"/>
</dbReference>
<proteinExistence type="predicted"/>
<dbReference type="EMBL" id="AFPW01000012">
    <property type="protein sequence ID" value="EGQ15828.1"/>
    <property type="molecule type" value="Genomic_DNA"/>
</dbReference>
<feature type="chain" id="PRO_5007914223" description="RagB/SusD family protein" evidence="1">
    <location>
        <begin position="21"/>
        <end position="583"/>
    </location>
</feature>
<accession>F9D210</accession>
<name>F9D210_PREDD</name>
<keyword evidence="1" id="KW-0732">Signal</keyword>
<evidence type="ECO:0000313" key="4">
    <source>
        <dbReference type="Proteomes" id="UP000007820"/>
    </source>
</evidence>
<dbReference type="HOGENOM" id="CLU_464478_0_0_10"/>
<dbReference type="EMBL" id="CP003368">
    <property type="protein sequence ID" value="AGB28355.1"/>
    <property type="molecule type" value="Genomic_DNA"/>
</dbReference>
<dbReference type="Proteomes" id="UP000010862">
    <property type="component" value="Chromosome 1"/>
</dbReference>
<dbReference type="PROSITE" id="PS51257">
    <property type="entry name" value="PROKAR_LIPOPROTEIN"/>
    <property type="match status" value="1"/>
</dbReference>
<gene>
    <name evidence="2" type="ordered locus">Prede_1018</name>
    <name evidence="3" type="ORF">HMPREF9136_0888</name>
</gene>
<dbReference type="KEGG" id="pdt:Prede_1018"/>
<protein>
    <recommendedName>
        <fullName evidence="6">RagB/SusD family protein</fullName>
    </recommendedName>
</protein>
<keyword evidence="5" id="KW-1185">Reference proteome</keyword>
<reference evidence="2" key="3">
    <citation type="submission" date="2012-02" db="EMBL/GenBank/DDBJ databases">
        <title>Complete sequence of chromosome 1 of Prevotella dentalis DSM 3688.</title>
        <authorList>
            <consortium name="US DOE Joint Genome Institute (JGI-PGF)"/>
            <person name="Lucas S."/>
            <person name="Copeland A."/>
            <person name="Lapidus A."/>
            <person name="Glavina del Rio T."/>
            <person name="Dalin E."/>
            <person name="Tice H."/>
            <person name="Bruce D."/>
            <person name="Goodwin L."/>
            <person name="Pitluck S."/>
            <person name="Peters L."/>
            <person name="Mikhailova N."/>
            <person name="Chertkov O."/>
            <person name="Kyrpides N."/>
            <person name="Mavromatis K."/>
            <person name="Ivanova N."/>
            <person name="Brettin T."/>
            <person name="Detter J.C."/>
            <person name="Han C."/>
            <person name="Larimer F."/>
            <person name="Land M."/>
            <person name="Hauser L."/>
            <person name="Markowitz V."/>
            <person name="Cheng J.-F."/>
            <person name="Hugenholtz P."/>
            <person name="Woyke T."/>
            <person name="Wu D."/>
            <person name="Gronow S."/>
            <person name="Wellnitz S."/>
            <person name="Brambilla E."/>
            <person name="Klenk H.-P."/>
            <person name="Eisen J.A."/>
        </authorList>
    </citation>
    <scope>NUCLEOTIDE SEQUENCE [LARGE SCALE GENOMIC DNA]</scope>
    <source>
        <strain evidence="2">DSM 3688</strain>
    </source>
</reference>
<feature type="signal peptide" evidence="1">
    <location>
        <begin position="1"/>
        <end position="20"/>
    </location>
</feature>
<reference evidence="3 4" key="1">
    <citation type="submission" date="2011-04" db="EMBL/GenBank/DDBJ databases">
        <authorList>
            <person name="Muzny D."/>
            <person name="Qin X."/>
            <person name="Deng J."/>
            <person name="Jiang H."/>
            <person name="Liu Y."/>
            <person name="Qu J."/>
            <person name="Song X.-Z."/>
            <person name="Zhang L."/>
            <person name="Thornton R."/>
            <person name="Coyle M."/>
            <person name="Francisco L."/>
            <person name="Jackson L."/>
            <person name="Javaid M."/>
            <person name="Korchina V."/>
            <person name="Kovar C."/>
            <person name="Mata R."/>
            <person name="Mathew T."/>
            <person name="Ngo R."/>
            <person name="Nguyen L."/>
            <person name="Nguyen N."/>
            <person name="Okwuonu G."/>
            <person name="Ongeri F."/>
            <person name="Pham C."/>
            <person name="Simmons D."/>
            <person name="Wilczek-Boney K."/>
            <person name="Hale W."/>
            <person name="Jakkamsetti A."/>
            <person name="Pham P."/>
            <person name="Ruth R."/>
            <person name="San Lucas F."/>
            <person name="Warren J."/>
            <person name="Zhang J."/>
            <person name="Zhao Z."/>
            <person name="Zhou C."/>
            <person name="Zhu D."/>
            <person name="Lee S."/>
            <person name="Bess C."/>
            <person name="Blankenburg K."/>
            <person name="Forbes L."/>
            <person name="Fu Q."/>
            <person name="Gubbala S."/>
            <person name="Hirani K."/>
            <person name="Jayaseelan J.C."/>
            <person name="Lara F."/>
            <person name="Munidasa M."/>
            <person name="Palculict T."/>
            <person name="Patil S."/>
            <person name="Pu L.-L."/>
            <person name="Saada N."/>
            <person name="Tang L."/>
            <person name="Weissenberger G."/>
            <person name="Zhu Y."/>
            <person name="Hemphill L."/>
            <person name="Shang Y."/>
            <person name="Youmans B."/>
            <person name="Ayvaz T."/>
            <person name="Ross M."/>
            <person name="Santibanez J."/>
            <person name="Aqrawi P."/>
            <person name="Gross S."/>
            <person name="Joshi V."/>
            <person name="Fowler G."/>
            <person name="Nazareth L."/>
            <person name="Reid J."/>
            <person name="Worley K."/>
            <person name="Petrosino J."/>
            <person name="Highlander S."/>
            <person name="Gibbs R."/>
        </authorList>
    </citation>
    <scope>NUCLEOTIDE SEQUENCE [LARGE SCALE GENOMIC DNA]</scope>
    <source>
        <strain evidence="3 4">DSM 3688</strain>
    </source>
</reference>